<dbReference type="Gene3D" id="3.90.230.10">
    <property type="entry name" value="Creatinase/methionine aminopeptidase superfamily"/>
    <property type="match status" value="1"/>
</dbReference>
<dbReference type="Pfam" id="PF00557">
    <property type="entry name" value="Peptidase_M24"/>
    <property type="match status" value="1"/>
</dbReference>
<evidence type="ECO:0000256" key="5">
    <source>
        <dbReference type="ARBA" id="ARBA00012574"/>
    </source>
</evidence>
<dbReference type="EC" id="3.4.11.9" evidence="5"/>
<dbReference type="SUPFAM" id="SSF55920">
    <property type="entry name" value="Creatinase/aminopeptidase"/>
    <property type="match status" value="1"/>
</dbReference>
<comment type="similarity">
    <text evidence="4">Belongs to the peptidase M24B family.</text>
</comment>
<evidence type="ECO:0000256" key="6">
    <source>
        <dbReference type="ARBA" id="ARBA00022438"/>
    </source>
</evidence>
<evidence type="ECO:0000259" key="12">
    <source>
        <dbReference type="SMART" id="SM01011"/>
    </source>
</evidence>
<dbReference type="Gene3D" id="3.40.350.10">
    <property type="entry name" value="Creatinase/prolidase N-terminal domain"/>
    <property type="match status" value="1"/>
</dbReference>
<protein>
    <recommendedName>
        <fullName evidence="5">Xaa-Pro aminopeptidase</fullName>
        <ecNumber evidence="5">3.4.11.9</ecNumber>
    </recommendedName>
    <alternativeName>
        <fullName evidence="11">Aminoacylproline aminopeptidase</fullName>
    </alternativeName>
</protein>
<reference evidence="13 14" key="1">
    <citation type="journal article" date="2018" name="Nat. Ecol. Evol.">
        <title>Pezizomycetes genomes reveal the molecular basis of ectomycorrhizal truffle lifestyle.</title>
        <authorList>
            <person name="Murat C."/>
            <person name="Payen T."/>
            <person name="Noel B."/>
            <person name="Kuo A."/>
            <person name="Morin E."/>
            <person name="Chen J."/>
            <person name="Kohler A."/>
            <person name="Krizsan K."/>
            <person name="Balestrini R."/>
            <person name="Da Silva C."/>
            <person name="Montanini B."/>
            <person name="Hainaut M."/>
            <person name="Levati E."/>
            <person name="Barry K.W."/>
            <person name="Belfiori B."/>
            <person name="Cichocki N."/>
            <person name="Clum A."/>
            <person name="Dockter R.B."/>
            <person name="Fauchery L."/>
            <person name="Guy J."/>
            <person name="Iotti M."/>
            <person name="Le Tacon F."/>
            <person name="Lindquist E.A."/>
            <person name="Lipzen A."/>
            <person name="Malagnac F."/>
            <person name="Mello A."/>
            <person name="Molinier V."/>
            <person name="Miyauchi S."/>
            <person name="Poulain J."/>
            <person name="Riccioni C."/>
            <person name="Rubini A."/>
            <person name="Sitrit Y."/>
            <person name="Splivallo R."/>
            <person name="Traeger S."/>
            <person name="Wang M."/>
            <person name="Zifcakova L."/>
            <person name="Wipf D."/>
            <person name="Zambonelli A."/>
            <person name="Paolocci F."/>
            <person name="Nowrousian M."/>
            <person name="Ottonello S."/>
            <person name="Baldrian P."/>
            <person name="Spatafora J.W."/>
            <person name="Henrissat B."/>
            <person name="Nagy L.G."/>
            <person name="Aury J.M."/>
            <person name="Wincker P."/>
            <person name="Grigoriev I.V."/>
            <person name="Bonfante P."/>
            <person name="Martin F.M."/>
        </authorList>
    </citation>
    <scope>NUCLEOTIDE SEQUENCE [LARGE SCALE GENOMIC DNA]</scope>
    <source>
        <strain evidence="13 14">ATCC MYA-4762</strain>
    </source>
</reference>
<dbReference type="Pfam" id="PF05195">
    <property type="entry name" value="AMP_N"/>
    <property type="match status" value="1"/>
</dbReference>
<dbReference type="CDD" id="cd01087">
    <property type="entry name" value="Prolidase"/>
    <property type="match status" value="1"/>
</dbReference>
<dbReference type="SUPFAM" id="SSF53092">
    <property type="entry name" value="Creatinase/prolidase N-terminal domain"/>
    <property type="match status" value="1"/>
</dbReference>
<gene>
    <name evidence="13" type="ORF">L211DRAFT_279227</name>
</gene>
<accession>A0A3N4LNV9</accession>
<dbReference type="PANTHER" id="PTHR43226">
    <property type="entry name" value="XAA-PRO AMINOPEPTIDASE 3"/>
    <property type="match status" value="1"/>
</dbReference>
<keyword evidence="6 13" id="KW-0645">Protease</keyword>
<evidence type="ECO:0000313" key="13">
    <source>
        <dbReference type="EMBL" id="RPB23219.1"/>
    </source>
</evidence>
<evidence type="ECO:0000256" key="8">
    <source>
        <dbReference type="ARBA" id="ARBA00022801"/>
    </source>
</evidence>
<evidence type="ECO:0000256" key="3">
    <source>
        <dbReference type="ARBA" id="ARBA00002443"/>
    </source>
</evidence>
<evidence type="ECO:0000256" key="11">
    <source>
        <dbReference type="ARBA" id="ARBA00030849"/>
    </source>
</evidence>
<name>A0A3N4LNV9_9PEZI</name>
<dbReference type="GO" id="GO:0030145">
    <property type="term" value="F:manganese ion binding"/>
    <property type="evidence" value="ECO:0007669"/>
    <property type="project" value="InterPro"/>
</dbReference>
<dbReference type="PANTHER" id="PTHR43226:SF1">
    <property type="entry name" value="XAA-PRO DIPEPTIDASE"/>
    <property type="match status" value="1"/>
</dbReference>
<dbReference type="AlphaFoldDB" id="A0A3N4LNV9"/>
<evidence type="ECO:0000256" key="9">
    <source>
        <dbReference type="ARBA" id="ARBA00023049"/>
    </source>
</evidence>
<comment type="cofactor">
    <cofactor evidence="2">
        <name>Mn(2+)</name>
        <dbReference type="ChEBI" id="CHEBI:29035"/>
    </cofactor>
</comment>
<keyword evidence="9" id="KW-0482">Metalloprotease</keyword>
<feature type="domain" description="Aminopeptidase P N-terminal" evidence="12">
    <location>
        <begin position="55"/>
        <end position="179"/>
    </location>
</feature>
<dbReference type="InterPro" id="IPR007865">
    <property type="entry name" value="Aminopep_P_N"/>
</dbReference>
<dbReference type="InterPro" id="IPR029149">
    <property type="entry name" value="Creatin/AminoP/Spt16_N"/>
</dbReference>
<evidence type="ECO:0000313" key="14">
    <source>
        <dbReference type="Proteomes" id="UP000267821"/>
    </source>
</evidence>
<dbReference type="InterPro" id="IPR036005">
    <property type="entry name" value="Creatinase/aminopeptidase-like"/>
</dbReference>
<dbReference type="Proteomes" id="UP000267821">
    <property type="component" value="Unassembled WGS sequence"/>
</dbReference>
<dbReference type="STRING" id="1051890.A0A3N4LNV9"/>
<organism evidence="13 14">
    <name type="scientific">Terfezia boudieri ATCC MYA-4762</name>
    <dbReference type="NCBI Taxonomy" id="1051890"/>
    <lineage>
        <taxon>Eukaryota</taxon>
        <taxon>Fungi</taxon>
        <taxon>Dikarya</taxon>
        <taxon>Ascomycota</taxon>
        <taxon>Pezizomycotina</taxon>
        <taxon>Pezizomycetes</taxon>
        <taxon>Pezizales</taxon>
        <taxon>Pezizaceae</taxon>
        <taxon>Terfezia</taxon>
    </lineage>
</organism>
<evidence type="ECO:0000256" key="10">
    <source>
        <dbReference type="ARBA" id="ARBA00023211"/>
    </source>
</evidence>
<dbReference type="GO" id="GO:0006508">
    <property type="term" value="P:proteolysis"/>
    <property type="evidence" value="ECO:0007669"/>
    <property type="project" value="TreeGrafter"/>
</dbReference>
<keyword evidence="7" id="KW-0479">Metal-binding</keyword>
<keyword evidence="6 13" id="KW-0031">Aminopeptidase</keyword>
<dbReference type="SMART" id="SM01011">
    <property type="entry name" value="AMP_N"/>
    <property type="match status" value="1"/>
</dbReference>
<keyword evidence="10" id="KW-0464">Manganese</keyword>
<dbReference type="InterPro" id="IPR000994">
    <property type="entry name" value="Pept_M24"/>
</dbReference>
<sequence>MGLSTTTTTIAMVTKRALHPSAARDSTQHLTLLLTLSSSSITLPPGTHPTPATKYPSKTHCINVSSRISPTAPRSLIYLPSQRTIYPPYSDQPTPFRQLRHFYYLSGCDLPDCHLTYDVQKQKLTLYIPPLDPREVLWTGMPKGKVELMEELDVDEVRFSDELRADLDEWVSGCYTAGGVVYCLDKKSLPPPPPEAAGMGLDECALAEQGWGWTAMRGVVIDTAKLLPTINDCRVCKDSHEISLLRKAISITRRAHISVMDLLRTTHGPNPKRSITTLNESHLEATFTSTCISLHARTQAYEPIVCSGRNCATLHYTSNSAPLAGKQLLLIDAGCEFHNYASDITRTYPLSGTWTPAAKAVYDIVDRMQSHCIARTIAGVSWRETHLLAARLATEGLLSLGIFHHGSVDQIFKAGTWEAFFPHGLGHMLGLETHDVEGTSDNDGGYDPHLPFSSGNSRRGTPEMGTLVNRILRPNMVLTVEPGIYFCEWIIKPYLSDPKHMHFIDAEVLERYWDVGGVRIEDVVLVNEVGRGNEVLSKDIPRGW</sequence>
<dbReference type="OrthoDB" id="10261878at2759"/>
<evidence type="ECO:0000256" key="4">
    <source>
        <dbReference type="ARBA" id="ARBA00008766"/>
    </source>
</evidence>
<dbReference type="InParanoid" id="A0A3N4LNV9"/>
<keyword evidence="8" id="KW-0378">Hydrolase</keyword>
<dbReference type="EMBL" id="ML121547">
    <property type="protein sequence ID" value="RPB23219.1"/>
    <property type="molecule type" value="Genomic_DNA"/>
</dbReference>
<evidence type="ECO:0000256" key="7">
    <source>
        <dbReference type="ARBA" id="ARBA00022723"/>
    </source>
</evidence>
<comment type="function">
    <text evidence="3">Catalyzes the removal of a penultimate prolyl residue from the N-termini of peptides.</text>
</comment>
<comment type="catalytic activity">
    <reaction evidence="1">
        <text>Release of any N-terminal amino acid, including proline, that is linked to proline, even from a dipeptide or tripeptide.</text>
        <dbReference type="EC" id="3.4.11.9"/>
    </reaction>
</comment>
<dbReference type="InterPro" id="IPR052433">
    <property type="entry name" value="X-Pro_dipept-like"/>
</dbReference>
<keyword evidence="14" id="KW-1185">Reference proteome</keyword>
<evidence type="ECO:0000256" key="1">
    <source>
        <dbReference type="ARBA" id="ARBA00001424"/>
    </source>
</evidence>
<dbReference type="GO" id="GO:0070006">
    <property type="term" value="F:metalloaminopeptidase activity"/>
    <property type="evidence" value="ECO:0007669"/>
    <property type="project" value="InterPro"/>
</dbReference>
<proteinExistence type="inferred from homology"/>
<evidence type="ECO:0000256" key="2">
    <source>
        <dbReference type="ARBA" id="ARBA00001936"/>
    </source>
</evidence>